<dbReference type="Proteomes" id="UP000298693">
    <property type="component" value="Chromosome"/>
</dbReference>
<dbReference type="AlphaFoldDB" id="A0A4D8R4I0"/>
<accession>A0A4D8R4I0</accession>
<gene>
    <name evidence="2" type="ORF">D3869_10770</name>
</gene>
<sequence>MATRYDKLDAHHLASVRIASITLWHGLAAQLRRQIRSARARKFLPTVEAPRPTASEKPGAVQ</sequence>
<evidence type="ECO:0000256" key="1">
    <source>
        <dbReference type="SAM" id="MobiDB-lite"/>
    </source>
</evidence>
<dbReference type="RefSeq" id="WP_137140050.1">
    <property type="nucleotide sequence ID" value="NZ_CP032345.1"/>
</dbReference>
<organism evidence="2 3">
    <name type="scientific">Azospirillum brasilense</name>
    <dbReference type="NCBI Taxonomy" id="192"/>
    <lineage>
        <taxon>Bacteria</taxon>
        <taxon>Pseudomonadati</taxon>
        <taxon>Pseudomonadota</taxon>
        <taxon>Alphaproteobacteria</taxon>
        <taxon>Rhodospirillales</taxon>
        <taxon>Azospirillaceae</taxon>
        <taxon>Azospirillum</taxon>
    </lineage>
</organism>
<name>A0A4D8R4I0_AZOBR</name>
<proteinExistence type="predicted"/>
<evidence type="ECO:0000313" key="3">
    <source>
        <dbReference type="Proteomes" id="UP000298693"/>
    </source>
</evidence>
<feature type="region of interest" description="Disordered" evidence="1">
    <location>
        <begin position="43"/>
        <end position="62"/>
    </location>
</feature>
<reference evidence="2 3" key="1">
    <citation type="submission" date="2018-09" db="EMBL/GenBank/DDBJ databases">
        <title>Whole genome based analysis of evolution and adaptive divergence in Indian and Brazilian strains of Azospirillum brasilense.</title>
        <authorList>
            <person name="Singh C."/>
            <person name="Tripathi A.K."/>
        </authorList>
    </citation>
    <scope>NUCLEOTIDE SEQUENCE [LARGE SCALE GENOMIC DNA]</scope>
    <source>
        <strain evidence="2 3">MTCC4039</strain>
    </source>
</reference>
<dbReference type="EMBL" id="CP032345">
    <property type="protein sequence ID" value="QCO15673.1"/>
    <property type="molecule type" value="Genomic_DNA"/>
</dbReference>
<evidence type="ECO:0000313" key="2">
    <source>
        <dbReference type="EMBL" id="QCO15673.1"/>
    </source>
</evidence>
<protein>
    <submittedName>
        <fullName evidence="2">Uncharacterized protein</fullName>
    </submittedName>
</protein>